<dbReference type="SUPFAM" id="SSF52172">
    <property type="entry name" value="CheY-like"/>
    <property type="match status" value="1"/>
</dbReference>
<protein>
    <submittedName>
        <fullName evidence="2">ANTAR domain-containing protein</fullName>
    </submittedName>
</protein>
<dbReference type="InterPro" id="IPR011006">
    <property type="entry name" value="CheY-like_superfamily"/>
</dbReference>
<keyword evidence="3" id="KW-1185">Reference proteome</keyword>
<name>A0A9X1T6S4_9HYPH</name>
<dbReference type="SMART" id="SM01012">
    <property type="entry name" value="ANTAR"/>
    <property type="match status" value="1"/>
</dbReference>
<dbReference type="InterPro" id="IPR005561">
    <property type="entry name" value="ANTAR"/>
</dbReference>
<dbReference type="AlphaFoldDB" id="A0A9X1T6S4"/>
<dbReference type="EMBL" id="JAJUWU010000025">
    <property type="protein sequence ID" value="MCE7030537.1"/>
    <property type="molecule type" value="Genomic_DNA"/>
</dbReference>
<proteinExistence type="predicted"/>
<comment type="caution">
    <text evidence="2">The sequence shown here is derived from an EMBL/GenBank/DDBJ whole genome shotgun (WGS) entry which is preliminary data.</text>
</comment>
<feature type="domain" description="ANTAR" evidence="1">
    <location>
        <begin position="142"/>
        <end position="198"/>
    </location>
</feature>
<sequence length="219" mass="23794">MAPSRFVQNFSRRHAILVSNDERVSATLPPTLARLGLTVEHRATGEEAVDLSQVPLQAEDHVVFVDGDLPRAPVLPFSAGPGSLPLAPVVGLVGVEAPSRLRSLMQAGATAFLAKPVYGGSVFSALYLAVNEFAQKADLSGALAAHETRRRQRRYVIKAILKLMRERGLDDDDHAFAILRRESMQARLSIEAYCQYVVQRSAAQSESGAETLVMTRSAE</sequence>
<evidence type="ECO:0000259" key="1">
    <source>
        <dbReference type="SMART" id="SM01012"/>
    </source>
</evidence>
<dbReference type="GO" id="GO:0003723">
    <property type="term" value="F:RNA binding"/>
    <property type="evidence" value="ECO:0007669"/>
    <property type="project" value="InterPro"/>
</dbReference>
<accession>A0A9X1T6S4</accession>
<evidence type="ECO:0000313" key="3">
    <source>
        <dbReference type="Proteomes" id="UP001139035"/>
    </source>
</evidence>
<dbReference type="RefSeq" id="WP_233721606.1">
    <property type="nucleotide sequence ID" value="NZ_JAJUWU010000025.1"/>
</dbReference>
<dbReference type="Gene3D" id="1.10.10.10">
    <property type="entry name" value="Winged helix-like DNA-binding domain superfamily/Winged helix DNA-binding domain"/>
    <property type="match status" value="1"/>
</dbReference>
<dbReference type="Proteomes" id="UP001139035">
    <property type="component" value="Unassembled WGS sequence"/>
</dbReference>
<organism evidence="2 3">
    <name type="scientific">Jiella avicenniae</name>
    <dbReference type="NCBI Taxonomy" id="2907202"/>
    <lineage>
        <taxon>Bacteria</taxon>
        <taxon>Pseudomonadati</taxon>
        <taxon>Pseudomonadota</taxon>
        <taxon>Alphaproteobacteria</taxon>
        <taxon>Hyphomicrobiales</taxon>
        <taxon>Aurantimonadaceae</taxon>
        <taxon>Jiella</taxon>
    </lineage>
</organism>
<dbReference type="Gene3D" id="3.40.50.2300">
    <property type="match status" value="1"/>
</dbReference>
<reference evidence="2" key="1">
    <citation type="submission" date="2022-01" db="EMBL/GenBank/DDBJ databases">
        <title>Jiella avicenniae sp. nov., a novel endophytic bacterium isolated from bark of Avicennia marina.</title>
        <authorList>
            <person name="Tuo L."/>
        </authorList>
    </citation>
    <scope>NUCLEOTIDE SEQUENCE</scope>
    <source>
        <strain evidence="2">CBK1P-4</strain>
    </source>
</reference>
<dbReference type="Pfam" id="PF03861">
    <property type="entry name" value="ANTAR"/>
    <property type="match status" value="1"/>
</dbReference>
<evidence type="ECO:0000313" key="2">
    <source>
        <dbReference type="EMBL" id="MCE7030537.1"/>
    </source>
</evidence>
<gene>
    <name evidence="2" type="ORF">LZD57_21330</name>
</gene>
<dbReference type="InterPro" id="IPR036388">
    <property type="entry name" value="WH-like_DNA-bd_sf"/>
</dbReference>